<dbReference type="Gene3D" id="3.50.50.60">
    <property type="entry name" value="FAD/NAD(P)-binding domain"/>
    <property type="match status" value="1"/>
</dbReference>
<dbReference type="Pfam" id="PF13738">
    <property type="entry name" value="Pyr_redox_3"/>
    <property type="match status" value="1"/>
</dbReference>
<dbReference type="WBParaSite" id="nRc.2.0.1.t46067-RA">
    <property type="protein sequence ID" value="nRc.2.0.1.t46067-RA"/>
    <property type="gene ID" value="nRc.2.0.1.g46067"/>
</dbReference>
<evidence type="ECO:0000313" key="1">
    <source>
        <dbReference type="Proteomes" id="UP000887565"/>
    </source>
</evidence>
<reference evidence="2" key="1">
    <citation type="submission" date="2022-11" db="UniProtKB">
        <authorList>
            <consortium name="WormBaseParasite"/>
        </authorList>
    </citation>
    <scope>IDENTIFICATION</scope>
</reference>
<keyword evidence="1" id="KW-1185">Reference proteome</keyword>
<evidence type="ECO:0000313" key="2">
    <source>
        <dbReference type="WBParaSite" id="nRc.2.0.1.t46067-RA"/>
    </source>
</evidence>
<sequence length="128" mass="15527">MGRDYVIFERNSVPGSFFEKYPRHRKLISINKRYTGRKNREFNLRHDWNSLLTDDFSILFTNYSKEYFPQADCLLKYLKDFSEKFKLKVKFNTKISDIAYNKNVANERCRFTMKDQMERSICCRVLCC</sequence>
<dbReference type="OMA" id="VANERCR"/>
<dbReference type="Proteomes" id="UP000887565">
    <property type="component" value="Unplaced"/>
</dbReference>
<organism evidence="1 2">
    <name type="scientific">Romanomermis culicivorax</name>
    <name type="common">Nematode worm</name>
    <dbReference type="NCBI Taxonomy" id="13658"/>
    <lineage>
        <taxon>Eukaryota</taxon>
        <taxon>Metazoa</taxon>
        <taxon>Ecdysozoa</taxon>
        <taxon>Nematoda</taxon>
        <taxon>Enoplea</taxon>
        <taxon>Dorylaimia</taxon>
        <taxon>Mermithida</taxon>
        <taxon>Mermithoidea</taxon>
        <taxon>Mermithidae</taxon>
        <taxon>Romanomermis</taxon>
    </lineage>
</organism>
<protein>
    <submittedName>
        <fullName evidence="2">Uncharacterized protein</fullName>
    </submittedName>
</protein>
<accession>A0A915L5M9</accession>
<dbReference type="InterPro" id="IPR036188">
    <property type="entry name" value="FAD/NAD-bd_sf"/>
</dbReference>
<name>A0A915L5M9_ROMCU</name>
<dbReference type="SUPFAM" id="SSF51905">
    <property type="entry name" value="FAD/NAD(P)-binding domain"/>
    <property type="match status" value="1"/>
</dbReference>
<dbReference type="AlphaFoldDB" id="A0A915L5M9"/>
<proteinExistence type="predicted"/>